<reference evidence="1 2" key="1">
    <citation type="submission" date="2017-02" db="EMBL/GenBank/DDBJ databases">
        <authorList>
            <person name="Peterson S.W."/>
        </authorList>
    </citation>
    <scope>NUCLEOTIDE SEQUENCE [LARGE SCALE GENOMIC DNA]</scope>
    <source>
        <strain evidence="1 2">DSM 22323</strain>
    </source>
</reference>
<dbReference type="Proteomes" id="UP000191112">
    <property type="component" value="Unassembled WGS sequence"/>
</dbReference>
<evidence type="ECO:0008006" key="3">
    <source>
        <dbReference type="Google" id="ProtNLM"/>
    </source>
</evidence>
<protein>
    <recommendedName>
        <fullName evidence="3">SdiA-regulated</fullName>
    </recommendedName>
</protein>
<proteinExistence type="predicted"/>
<dbReference type="AlphaFoldDB" id="A0A1T5D351"/>
<accession>A0A1T5D351</accession>
<dbReference type="OrthoDB" id="5599486at2"/>
<dbReference type="RefSeq" id="WP_079665830.1">
    <property type="nucleotide sequence ID" value="NZ_FUYZ01000001.1"/>
</dbReference>
<evidence type="ECO:0000313" key="2">
    <source>
        <dbReference type="Proteomes" id="UP000191112"/>
    </source>
</evidence>
<dbReference type="EMBL" id="FUYZ01000001">
    <property type="protein sequence ID" value="SKB66134.1"/>
    <property type="molecule type" value="Genomic_DNA"/>
</dbReference>
<dbReference type="STRING" id="619805.SAMN05660477_00565"/>
<organism evidence="1 2">
    <name type="scientific">Soonwooa buanensis</name>
    <dbReference type="NCBI Taxonomy" id="619805"/>
    <lineage>
        <taxon>Bacteria</taxon>
        <taxon>Pseudomonadati</taxon>
        <taxon>Bacteroidota</taxon>
        <taxon>Flavobacteriia</taxon>
        <taxon>Flavobacteriales</taxon>
        <taxon>Weeksellaceae</taxon>
        <taxon>Chryseobacterium group</taxon>
        <taxon>Soonwooa</taxon>
    </lineage>
</organism>
<name>A0A1T5D351_9FLAO</name>
<evidence type="ECO:0000313" key="1">
    <source>
        <dbReference type="EMBL" id="SKB66134.1"/>
    </source>
</evidence>
<gene>
    <name evidence="1" type="ORF">SAMN05660477_00565</name>
</gene>
<sequence>MKAILLSVATIGLFSCQSPTDNKLEVLTTLPKVIKEASAAEVTSASPDLVWTIEDQKNDNILFGFTKNGELKKEIRINNVKNNDWEDLTADDAGNIYIGDFGNNDNERQNLAIYKINASDLAKDQADASEIVEFYYPEQTEFPAKKKDRIYDSESFFIFNNQFYLFTKNRSSKFDGTTSLYRVDNKSGQRLPAKKISSFVTCDNFNHCAVTSAAMSPDKKKVAILSSDKVWIFTDFKGDDFFSGKSQMIELDHFTQKEGLTFESNDSLLITDEAAKKGESFLYRLKLK</sequence>
<keyword evidence="2" id="KW-1185">Reference proteome</keyword>
<dbReference type="SUPFAM" id="SSF101898">
    <property type="entry name" value="NHL repeat"/>
    <property type="match status" value="1"/>
</dbReference>
<dbReference type="PROSITE" id="PS51257">
    <property type="entry name" value="PROKAR_LIPOPROTEIN"/>
    <property type="match status" value="1"/>
</dbReference>